<evidence type="ECO:0000259" key="1">
    <source>
        <dbReference type="PROSITE" id="PS51459"/>
    </source>
</evidence>
<name>D5ELE9_CORAD</name>
<dbReference type="PANTHER" id="PTHR39426:SF1">
    <property type="entry name" value="HOMOLOGY TO DEATH-ON-CURING PROTEIN OF PHAGE P1"/>
    <property type="match status" value="1"/>
</dbReference>
<keyword evidence="3" id="KW-1185">Reference proteome</keyword>
<proteinExistence type="predicted"/>
<accession>D5ELE9</accession>
<feature type="domain" description="Fido" evidence="1">
    <location>
        <begin position="7"/>
        <end position="125"/>
    </location>
</feature>
<dbReference type="EMBL" id="CP001998">
    <property type="protein sequence ID" value="ADE55085.1"/>
    <property type="molecule type" value="Genomic_DNA"/>
</dbReference>
<dbReference type="GO" id="GO:0016301">
    <property type="term" value="F:kinase activity"/>
    <property type="evidence" value="ECO:0007669"/>
    <property type="project" value="InterPro"/>
</dbReference>
<dbReference type="STRING" id="583355.Caka_2067"/>
<sequence length="131" mass="14566">MNEPTWLSIEIIQAIHSQSIAWFGGGDGLRDQHALETSLNRPHQHYNYANPQPSLFEIAAVYCSGSVKSHSFIDGNKRTGFMAAYTFLGINGYQLIASEEEAALIVLALADRRLSDEELAAWLRANCQRAK</sequence>
<dbReference type="InterPro" id="IPR053737">
    <property type="entry name" value="Type_II_TA_Toxin"/>
</dbReference>
<dbReference type="OrthoDB" id="9802752at2"/>
<dbReference type="Pfam" id="PF02661">
    <property type="entry name" value="Fic"/>
    <property type="match status" value="1"/>
</dbReference>
<dbReference type="PROSITE" id="PS51459">
    <property type="entry name" value="FIDO"/>
    <property type="match status" value="1"/>
</dbReference>
<dbReference type="InterPro" id="IPR003812">
    <property type="entry name" value="Fido"/>
</dbReference>
<evidence type="ECO:0000313" key="2">
    <source>
        <dbReference type="EMBL" id="ADE55085.1"/>
    </source>
</evidence>
<dbReference type="eggNOG" id="COG3654">
    <property type="taxonomic scope" value="Bacteria"/>
</dbReference>
<dbReference type="InterPro" id="IPR036597">
    <property type="entry name" value="Fido-like_dom_sf"/>
</dbReference>
<dbReference type="KEGG" id="caa:Caka_2067"/>
<evidence type="ECO:0000313" key="3">
    <source>
        <dbReference type="Proteomes" id="UP000000925"/>
    </source>
</evidence>
<dbReference type="Gene3D" id="1.20.120.1870">
    <property type="entry name" value="Fic/DOC protein, Fido domain"/>
    <property type="match status" value="1"/>
</dbReference>
<gene>
    <name evidence="2" type="ordered locus">Caka_2067</name>
</gene>
<dbReference type="RefSeq" id="WP_013043807.1">
    <property type="nucleotide sequence ID" value="NC_014008.1"/>
</dbReference>
<dbReference type="SUPFAM" id="SSF140931">
    <property type="entry name" value="Fic-like"/>
    <property type="match status" value="1"/>
</dbReference>
<dbReference type="PIRSF" id="PIRSF018297">
    <property type="entry name" value="Doc"/>
    <property type="match status" value="1"/>
</dbReference>
<dbReference type="NCBIfam" id="TIGR01550">
    <property type="entry name" value="DOC_P1"/>
    <property type="match status" value="1"/>
</dbReference>
<dbReference type="InterPro" id="IPR006440">
    <property type="entry name" value="Doc"/>
</dbReference>
<dbReference type="PANTHER" id="PTHR39426">
    <property type="entry name" value="HOMOLOGY TO DEATH-ON-CURING PROTEIN OF PHAGE P1"/>
    <property type="match status" value="1"/>
</dbReference>
<dbReference type="AlphaFoldDB" id="D5ELE9"/>
<protein>
    <submittedName>
        <fullName evidence="2">Death-on-curing family protein</fullName>
    </submittedName>
</protein>
<reference evidence="2 3" key="1">
    <citation type="journal article" date="2010" name="Stand. Genomic Sci.">
        <title>Complete genome sequence of Coraliomargarita akajimensis type strain (04OKA010-24).</title>
        <authorList>
            <person name="Mavromatis K."/>
            <person name="Abt B."/>
            <person name="Brambilla E."/>
            <person name="Lapidus A."/>
            <person name="Copeland A."/>
            <person name="Deshpande S."/>
            <person name="Nolan M."/>
            <person name="Lucas S."/>
            <person name="Tice H."/>
            <person name="Cheng J.F."/>
            <person name="Han C."/>
            <person name="Detter J.C."/>
            <person name="Woyke T."/>
            <person name="Goodwin L."/>
            <person name="Pitluck S."/>
            <person name="Held B."/>
            <person name="Brettin T."/>
            <person name="Tapia R."/>
            <person name="Ivanova N."/>
            <person name="Mikhailova N."/>
            <person name="Pati A."/>
            <person name="Liolios K."/>
            <person name="Chen A."/>
            <person name="Palaniappan K."/>
            <person name="Land M."/>
            <person name="Hauser L."/>
            <person name="Chang Y.J."/>
            <person name="Jeffries C.D."/>
            <person name="Rohde M."/>
            <person name="Goker M."/>
            <person name="Bristow J."/>
            <person name="Eisen J.A."/>
            <person name="Markowitz V."/>
            <person name="Hugenholtz P."/>
            <person name="Klenk H.P."/>
            <person name="Kyrpides N.C."/>
        </authorList>
    </citation>
    <scope>NUCLEOTIDE SEQUENCE [LARGE SCALE GENOMIC DNA]</scope>
    <source>
        <strain evidence="3">DSM 45221 / IAM 15411 / JCM 23193 / KCTC 12865</strain>
    </source>
</reference>
<organism evidence="2 3">
    <name type="scientific">Coraliomargarita akajimensis (strain DSM 45221 / IAM 15411 / JCM 23193 / KCTC 12865 / 04OKA010-24)</name>
    <dbReference type="NCBI Taxonomy" id="583355"/>
    <lineage>
        <taxon>Bacteria</taxon>
        <taxon>Pseudomonadati</taxon>
        <taxon>Verrucomicrobiota</taxon>
        <taxon>Opitutia</taxon>
        <taxon>Puniceicoccales</taxon>
        <taxon>Coraliomargaritaceae</taxon>
        <taxon>Coraliomargarita</taxon>
    </lineage>
</organism>
<dbReference type="HOGENOM" id="CLU_115697_4_0_0"/>
<dbReference type="Proteomes" id="UP000000925">
    <property type="component" value="Chromosome"/>
</dbReference>